<keyword evidence="9 11" id="KW-0520">NAD</keyword>
<dbReference type="STRING" id="1357400.HMPREF2086_01765"/>
<accession>V8C502</accession>
<dbReference type="Gene3D" id="3.40.50.620">
    <property type="entry name" value="HUPs"/>
    <property type="match status" value="1"/>
</dbReference>
<gene>
    <name evidence="11" type="primary">nadD</name>
    <name evidence="14" type="ORF">HMPREF2086_01765</name>
</gene>
<evidence type="ECO:0000256" key="10">
    <source>
        <dbReference type="ARBA" id="ARBA00048721"/>
    </source>
</evidence>
<comment type="caution">
    <text evidence="14">The sequence shown here is derived from an EMBL/GenBank/DDBJ whole genome shotgun (WGS) entry which is preliminary data.</text>
</comment>
<dbReference type="eggNOG" id="COG1057">
    <property type="taxonomic scope" value="Bacteria"/>
</dbReference>
<comment type="catalytic activity">
    <reaction evidence="10 11">
        <text>nicotinate beta-D-ribonucleotide + ATP + H(+) = deamido-NAD(+) + diphosphate</text>
        <dbReference type="Rhea" id="RHEA:22860"/>
        <dbReference type="ChEBI" id="CHEBI:15378"/>
        <dbReference type="ChEBI" id="CHEBI:30616"/>
        <dbReference type="ChEBI" id="CHEBI:33019"/>
        <dbReference type="ChEBI" id="CHEBI:57502"/>
        <dbReference type="ChEBI" id="CHEBI:58437"/>
        <dbReference type="EC" id="2.7.7.18"/>
    </reaction>
</comment>
<sequence length="272" mass="30924">MKATKALVATKNQASPTTPDSIATDKVAIFGGSFDPPHLAHFEIILWLSKIFGQVIVIPAYQNPLKTPTTIPLQTRLQWCKKMCENIDNVIISDIEARNNRVMFACELARHFYVEYFGEKLLSNKQKSQNFTPPLYFVIGEDCLADLYKWKNIDELSSLVDFVVLKRGGEQKSSPKKISQSKSIKAKKSNQKNFSNPNQNNVDFVKLHYVDFCPNALLDFKLNSGDISSTFLRKSLKQNLNNQNNNEKILQALPKNLRDEVLAFFAKTSLQF</sequence>
<evidence type="ECO:0000256" key="2">
    <source>
        <dbReference type="ARBA" id="ARBA00005019"/>
    </source>
</evidence>
<evidence type="ECO:0000256" key="4">
    <source>
        <dbReference type="ARBA" id="ARBA00022642"/>
    </source>
</evidence>
<dbReference type="EC" id="2.7.7.18" evidence="11"/>
<dbReference type="GO" id="GO:0004515">
    <property type="term" value="F:nicotinate-nucleotide adenylyltransferase activity"/>
    <property type="evidence" value="ECO:0007669"/>
    <property type="project" value="UniProtKB-UniRule"/>
</dbReference>
<dbReference type="InterPro" id="IPR005248">
    <property type="entry name" value="NadD/NMNAT"/>
</dbReference>
<evidence type="ECO:0000256" key="6">
    <source>
        <dbReference type="ARBA" id="ARBA00022695"/>
    </source>
</evidence>
<keyword evidence="7 11" id="KW-0547">Nucleotide-binding</keyword>
<evidence type="ECO:0000256" key="3">
    <source>
        <dbReference type="ARBA" id="ARBA00009014"/>
    </source>
</evidence>
<dbReference type="OrthoDB" id="5295945at2"/>
<feature type="domain" description="Cytidyltransferase-like" evidence="13">
    <location>
        <begin position="29"/>
        <end position="184"/>
    </location>
</feature>
<dbReference type="InterPro" id="IPR014729">
    <property type="entry name" value="Rossmann-like_a/b/a_fold"/>
</dbReference>
<dbReference type="GO" id="GO:0009435">
    <property type="term" value="P:NAD+ biosynthetic process"/>
    <property type="evidence" value="ECO:0007669"/>
    <property type="project" value="UniProtKB-UniRule"/>
</dbReference>
<organism evidence="14 15">
    <name type="scientific">Helicobacter macacae MIT 99-5501</name>
    <dbReference type="NCBI Taxonomy" id="1357400"/>
    <lineage>
        <taxon>Bacteria</taxon>
        <taxon>Pseudomonadati</taxon>
        <taxon>Campylobacterota</taxon>
        <taxon>Epsilonproteobacteria</taxon>
        <taxon>Campylobacterales</taxon>
        <taxon>Helicobacteraceae</taxon>
        <taxon>Helicobacter</taxon>
    </lineage>
</organism>
<dbReference type="GO" id="GO:0005524">
    <property type="term" value="F:ATP binding"/>
    <property type="evidence" value="ECO:0007669"/>
    <property type="project" value="UniProtKB-KW"/>
</dbReference>
<comment type="similarity">
    <text evidence="3 11">Belongs to the NadD family.</text>
</comment>
<name>V8C502_9HELI</name>
<keyword evidence="4 11" id="KW-0662">Pyridine nucleotide biosynthesis</keyword>
<reference evidence="14 15" key="1">
    <citation type="journal article" date="2014" name="Genome Announc.">
        <title>Draft genome sequences of six enterohepatic helicobacter species isolated from humans and one from rhesus macaques.</title>
        <authorList>
            <person name="Shen Z."/>
            <person name="Sheh A."/>
            <person name="Young S.K."/>
            <person name="Abouelliel A."/>
            <person name="Ward D.V."/>
            <person name="Earl A.M."/>
            <person name="Fox J.G."/>
        </authorList>
    </citation>
    <scope>NUCLEOTIDE SEQUENCE [LARGE SCALE GENOMIC DNA]</scope>
    <source>
        <strain evidence="14 15">MIT 99-5501</strain>
    </source>
</reference>
<dbReference type="HAMAP" id="MF_00244">
    <property type="entry name" value="NaMN_adenylyltr"/>
    <property type="match status" value="1"/>
</dbReference>
<dbReference type="PANTHER" id="PTHR39321">
    <property type="entry name" value="NICOTINATE-NUCLEOTIDE ADENYLYLTRANSFERASE-RELATED"/>
    <property type="match status" value="1"/>
</dbReference>
<dbReference type="NCBIfam" id="TIGR00125">
    <property type="entry name" value="cyt_tran_rel"/>
    <property type="match status" value="1"/>
</dbReference>
<dbReference type="Proteomes" id="UP000018731">
    <property type="component" value="Unassembled WGS sequence"/>
</dbReference>
<protein>
    <recommendedName>
        <fullName evidence="11">Probable nicotinate-nucleotide adenylyltransferase</fullName>
        <ecNumber evidence="11">2.7.7.18</ecNumber>
    </recommendedName>
    <alternativeName>
        <fullName evidence="11">Deamido-NAD(+) diphosphorylase</fullName>
    </alternativeName>
    <alternativeName>
        <fullName evidence="11">Deamido-NAD(+) pyrophosphorylase</fullName>
    </alternativeName>
    <alternativeName>
        <fullName evidence="11">Nicotinate mononucleotide adenylyltransferase</fullName>
        <shortName evidence="11">NaMN adenylyltransferase</shortName>
    </alternativeName>
</protein>
<evidence type="ECO:0000256" key="11">
    <source>
        <dbReference type="HAMAP-Rule" id="MF_00244"/>
    </source>
</evidence>
<evidence type="ECO:0000256" key="9">
    <source>
        <dbReference type="ARBA" id="ARBA00023027"/>
    </source>
</evidence>
<feature type="region of interest" description="Disordered" evidence="12">
    <location>
        <begin position="172"/>
        <end position="197"/>
    </location>
</feature>
<keyword evidence="6 11" id="KW-0548">Nucleotidyltransferase</keyword>
<dbReference type="PANTHER" id="PTHR39321:SF3">
    <property type="entry name" value="PHOSPHOPANTETHEINE ADENYLYLTRANSFERASE"/>
    <property type="match status" value="1"/>
</dbReference>
<comment type="function">
    <text evidence="1 11">Catalyzes the reversible adenylation of nicotinate mononucleotide (NaMN) to nicotinic acid adenine dinucleotide (NaAD).</text>
</comment>
<evidence type="ECO:0000256" key="1">
    <source>
        <dbReference type="ARBA" id="ARBA00002324"/>
    </source>
</evidence>
<evidence type="ECO:0000313" key="14">
    <source>
        <dbReference type="EMBL" id="ETD22458.1"/>
    </source>
</evidence>
<evidence type="ECO:0000256" key="12">
    <source>
        <dbReference type="SAM" id="MobiDB-lite"/>
    </source>
</evidence>
<evidence type="ECO:0000313" key="15">
    <source>
        <dbReference type="Proteomes" id="UP000018731"/>
    </source>
</evidence>
<dbReference type="AlphaFoldDB" id="V8C502"/>
<dbReference type="InterPro" id="IPR004821">
    <property type="entry name" value="Cyt_trans-like"/>
</dbReference>
<dbReference type="EMBL" id="AZJI01000009">
    <property type="protein sequence ID" value="ETD22458.1"/>
    <property type="molecule type" value="Genomic_DNA"/>
</dbReference>
<keyword evidence="5 11" id="KW-0808">Transferase</keyword>
<dbReference type="SUPFAM" id="SSF52374">
    <property type="entry name" value="Nucleotidylyl transferase"/>
    <property type="match status" value="1"/>
</dbReference>
<keyword evidence="8 11" id="KW-0067">ATP-binding</keyword>
<dbReference type="CDD" id="cd02165">
    <property type="entry name" value="NMNAT"/>
    <property type="match status" value="1"/>
</dbReference>
<dbReference type="UniPathway" id="UPA00253">
    <property type="reaction ID" value="UER00332"/>
</dbReference>
<evidence type="ECO:0000259" key="13">
    <source>
        <dbReference type="Pfam" id="PF01467"/>
    </source>
</evidence>
<evidence type="ECO:0000256" key="5">
    <source>
        <dbReference type="ARBA" id="ARBA00022679"/>
    </source>
</evidence>
<dbReference type="PATRIC" id="fig|1357400.3.peg.2385"/>
<dbReference type="Pfam" id="PF01467">
    <property type="entry name" value="CTP_transf_like"/>
    <property type="match status" value="1"/>
</dbReference>
<keyword evidence="15" id="KW-1185">Reference proteome</keyword>
<evidence type="ECO:0000256" key="7">
    <source>
        <dbReference type="ARBA" id="ARBA00022741"/>
    </source>
</evidence>
<evidence type="ECO:0000256" key="8">
    <source>
        <dbReference type="ARBA" id="ARBA00022840"/>
    </source>
</evidence>
<proteinExistence type="inferred from homology"/>
<dbReference type="HOGENOM" id="CLU_069765_3_2_7"/>
<dbReference type="RefSeq" id="WP_023928565.1">
    <property type="nucleotide sequence ID" value="NZ_KI669455.1"/>
</dbReference>
<comment type="pathway">
    <text evidence="2 11">Cofactor biosynthesis; NAD(+) biosynthesis; deamido-NAD(+) from nicotinate D-ribonucleotide: step 1/1.</text>
</comment>